<dbReference type="Pfam" id="PF06445">
    <property type="entry name" value="GyrI-like"/>
    <property type="match status" value="1"/>
</dbReference>
<sequence>MKVEIVETKKITTFVGVRATEYFSDLGNGINRAFTELVNRKDEIRHIKNPDATYGITPPNYKGNPGQVDFYCCYEVEPIANVPHGMVHLHVLPRLYSLTYYVGPISKTGNAYDFTSKWMGENGYTYDDVEYYFEKYDGNTIRDHDDDQNEIKIYCPVKKIAD</sequence>
<evidence type="ECO:0000313" key="2">
    <source>
        <dbReference type="EMBL" id="GGD82001.1"/>
    </source>
</evidence>
<evidence type="ECO:0000313" key="3">
    <source>
        <dbReference type="Proteomes" id="UP000612456"/>
    </source>
</evidence>
<dbReference type="InterPro" id="IPR010499">
    <property type="entry name" value="AraC_E-bd"/>
</dbReference>
<dbReference type="SMART" id="SM00871">
    <property type="entry name" value="AraC_E_bind"/>
    <property type="match status" value="1"/>
</dbReference>
<dbReference type="Proteomes" id="UP000612456">
    <property type="component" value="Unassembled WGS sequence"/>
</dbReference>
<gene>
    <name evidence="2" type="ORF">GCM10010911_45150</name>
</gene>
<evidence type="ECO:0000259" key="1">
    <source>
        <dbReference type="SMART" id="SM00871"/>
    </source>
</evidence>
<comment type="caution">
    <text evidence="2">The sequence shown here is derived from an EMBL/GenBank/DDBJ whole genome shotgun (WGS) entry which is preliminary data.</text>
</comment>
<reference evidence="2" key="2">
    <citation type="submission" date="2020-09" db="EMBL/GenBank/DDBJ databases">
        <authorList>
            <person name="Sun Q."/>
            <person name="Zhou Y."/>
        </authorList>
    </citation>
    <scope>NUCLEOTIDE SEQUENCE</scope>
    <source>
        <strain evidence="2">CGMCC 1.15178</strain>
    </source>
</reference>
<keyword evidence="3" id="KW-1185">Reference proteome</keyword>
<reference evidence="2" key="1">
    <citation type="journal article" date="2014" name="Int. J. Syst. Evol. Microbiol.">
        <title>Complete genome sequence of Corynebacterium casei LMG S-19264T (=DSM 44701T), isolated from a smear-ripened cheese.</title>
        <authorList>
            <consortium name="US DOE Joint Genome Institute (JGI-PGF)"/>
            <person name="Walter F."/>
            <person name="Albersmeier A."/>
            <person name="Kalinowski J."/>
            <person name="Ruckert C."/>
        </authorList>
    </citation>
    <scope>NUCLEOTIDE SEQUENCE</scope>
    <source>
        <strain evidence="2">CGMCC 1.15178</strain>
    </source>
</reference>
<organism evidence="2 3">
    <name type="scientific">Paenibacillus nasutitermitis</name>
    <dbReference type="NCBI Taxonomy" id="1652958"/>
    <lineage>
        <taxon>Bacteria</taxon>
        <taxon>Bacillati</taxon>
        <taxon>Bacillota</taxon>
        <taxon>Bacilli</taxon>
        <taxon>Bacillales</taxon>
        <taxon>Paenibacillaceae</taxon>
        <taxon>Paenibacillus</taxon>
    </lineage>
</organism>
<accession>A0A916Z9V4</accession>
<dbReference type="InterPro" id="IPR029442">
    <property type="entry name" value="GyrI-like"/>
</dbReference>
<dbReference type="InterPro" id="IPR011256">
    <property type="entry name" value="Reg_factor_effector_dom_sf"/>
</dbReference>
<dbReference type="EMBL" id="BMHP01000003">
    <property type="protein sequence ID" value="GGD82001.1"/>
    <property type="molecule type" value="Genomic_DNA"/>
</dbReference>
<protein>
    <recommendedName>
        <fullName evidence="1">AraC effector-binding domain-containing protein</fullName>
    </recommendedName>
</protein>
<dbReference type="Gene3D" id="3.20.80.10">
    <property type="entry name" value="Regulatory factor, effector binding domain"/>
    <property type="match status" value="1"/>
</dbReference>
<feature type="domain" description="AraC effector-binding" evidence="1">
    <location>
        <begin position="1"/>
        <end position="158"/>
    </location>
</feature>
<name>A0A916Z9V4_9BACL</name>
<dbReference type="RefSeq" id="WP_188995144.1">
    <property type="nucleotide sequence ID" value="NZ_BMHP01000003.1"/>
</dbReference>
<dbReference type="AlphaFoldDB" id="A0A916Z9V4"/>
<proteinExistence type="predicted"/>
<dbReference type="SUPFAM" id="SSF55136">
    <property type="entry name" value="Probable bacterial effector-binding domain"/>
    <property type="match status" value="1"/>
</dbReference>